<comment type="caution">
    <text evidence="3">The sequence shown here is derived from an EMBL/GenBank/DDBJ whole genome shotgun (WGS) entry which is preliminary data.</text>
</comment>
<sequence length="797" mass="87775">MASAQVLPNSVASSKKQGHLEAGKRRLEEFRKKKAAERAKKASSTSQNQASEVNLNEKQPLEAEHVRVTDTSGAGTSDEHGNAVSEALNNNENSFDSILKSEQVSSNDSRSSHFLTNDYSSFSLDQTLKHANGQEFKIYGDLGVGGPLDVNQIHGKSNDMENYTGGLVRFPYGTSGQSIALRSQGSQDFVSSISQLSSNRIDESHLKGERFSTEDYTISDAGASHASVTTISPQNSIGTVLQSESSYDSGTKSSSLYEDLIRPTTNKIGFAHEIAQNMHGSGNFRDPISSQSGKENISSSTIGVFSMDNGPVSFQSDFRSSSNHVPLHSVTNETSSRRSRPSFLDNLNVPRASSGTHLQQDEPIKDLFNSNNLKSKSMDILGSSPFEMPSTYSESLGPFSKLDSQSNSHAFEPLVNSVSGGIVGDLPKLSVNENGMERKHEFYLPKQNEDFSALEQHIEDLTQEKFSLQRALEASRVLSESLAAENSSLTDSYNQQRGVVEQLKSDMEQLQEEIKAQLVELEAVRNAYTNVQLECNAADERAKLLASEVISLEEKALRLRSSELKLERQLENSQAEISSYKKKLSSIGKDRLDLQSTIDALQEEKKLLQSELRKASTSGKSIDVTKSITHKKDVSTSTEDLANEDTITDSPSQEVQDTSLIGSDTSDSSMLPVNGYSNIPLDQMRMIQNINALIAELALEKEELIQTLASESSRCSKLKELNNELSRKLEAQTQRLELLTARSMANEKISARQPNPRDMRDNIQYADEGDEVVERVLGWIMKLFPGGPSRRRTSKLI</sequence>
<dbReference type="EMBL" id="JXTC01000048">
    <property type="protein sequence ID" value="PON94908.1"/>
    <property type="molecule type" value="Genomic_DNA"/>
</dbReference>
<feature type="coiled-coil region" evidence="1">
    <location>
        <begin position="444"/>
        <end position="618"/>
    </location>
</feature>
<feature type="compositionally biased region" description="Basic and acidic residues" evidence="2">
    <location>
        <begin position="59"/>
        <end position="68"/>
    </location>
</feature>
<feature type="compositionally biased region" description="Polar residues" evidence="2">
    <location>
        <begin position="317"/>
        <end position="334"/>
    </location>
</feature>
<name>A0A2P5FAV5_TREOI</name>
<dbReference type="OrthoDB" id="2019993at2759"/>
<feature type="compositionally biased region" description="Basic and acidic residues" evidence="2">
    <location>
        <begin position="18"/>
        <end position="40"/>
    </location>
</feature>
<feature type="compositionally biased region" description="Polar residues" evidence="2">
    <location>
        <begin position="43"/>
        <end position="57"/>
    </location>
</feature>
<evidence type="ECO:0000313" key="4">
    <source>
        <dbReference type="Proteomes" id="UP000237000"/>
    </source>
</evidence>
<protein>
    <submittedName>
        <fullName evidence="3">BLISTER</fullName>
    </submittedName>
</protein>
<dbReference type="FunCoup" id="A0A2P5FAV5">
    <property type="interactions" value="2072"/>
</dbReference>
<evidence type="ECO:0000313" key="3">
    <source>
        <dbReference type="EMBL" id="PON94908.1"/>
    </source>
</evidence>
<dbReference type="AlphaFoldDB" id="A0A2P5FAV5"/>
<evidence type="ECO:0000256" key="1">
    <source>
        <dbReference type="SAM" id="Coils"/>
    </source>
</evidence>
<accession>A0A2P5FAV5</accession>
<feature type="compositionally biased region" description="Polar residues" evidence="2">
    <location>
        <begin position="648"/>
        <end position="666"/>
    </location>
</feature>
<reference evidence="4" key="1">
    <citation type="submission" date="2016-06" db="EMBL/GenBank/DDBJ databases">
        <title>Parallel loss of symbiosis genes in relatives of nitrogen-fixing non-legume Parasponia.</title>
        <authorList>
            <person name="Van Velzen R."/>
            <person name="Holmer R."/>
            <person name="Bu F."/>
            <person name="Rutten L."/>
            <person name="Van Zeijl A."/>
            <person name="Liu W."/>
            <person name="Santuari L."/>
            <person name="Cao Q."/>
            <person name="Sharma T."/>
            <person name="Shen D."/>
            <person name="Roswanjaya Y."/>
            <person name="Wardhani T."/>
            <person name="Kalhor M.S."/>
            <person name="Jansen J."/>
            <person name="Van den Hoogen J."/>
            <person name="Gungor B."/>
            <person name="Hartog M."/>
            <person name="Hontelez J."/>
            <person name="Verver J."/>
            <person name="Yang W.-C."/>
            <person name="Schijlen E."/>
            <person name="Repin R."/>
            <person name="Schilthuizen M."/>
            <person name="Schranz E."/>
            <person name="Heidstra R."/>
            <person name="Miyata K."/>
            <person name="Fedorova E."/>
            <person name="Kohlen W."/>
            <person name="Bisseling T."/>
            <person name="Smit S."/>
            <person name="Geurts R."/>
        </authorList>
    </citation>
    <scope>NUCLEOTIDE SEQUENCE [LARGE SCALE GENOMIC DNA]</scope>
    <source>
        <strain evidence="4">cv. RG33-2</strain>
    </source>
</reference>
<feature type="region of interest" description="Disordered" evidence="2">
    <location>
        <begin position="633"/>
        <end position="666"/>
    </location>
</feature>
<dbReference type="PANTHER" id="PTHR47490">
    <property type="entry name" value="PROTEIN BLISTER"/>
    <property type="match status" value="1"/>
</dbReference>
<feature type="compositionally biased region" description="Polar residues" evidence="2">
    <location>
        <begin position="1"/>
        <end position="15"/>
    </location>
</feature>
<keyword evidence="4" id="KW-1185">Reference proteome</keyword>
<dbReference type="STRING" id="63057.A0A2P5FAV5"/>
<dbReference type="Proteomes" id="UP000237000">
    <property type="component" value="Unassembled WGS sequence"/>
</dbReference>
<dbReference type="PANTHER" id="PTHR47490:SF2">
    <property type="entry name" value="PROTEIN BLISTER"/>
    <property type="match status" value="1"/>
</dbReference>
<proteinExistence type="predicted"/>
<evidence type="ECO:0000256" key="2">
    <source>
        <dbReference type="SAM" id="MobiDB-lite"/>
    </source>
</evidence>
<feature type="region of interest" description="Disordered" evidence="2">
    <location>
        <begin position="317"/>
        <end position="362"/>
    </location>
</feature>
<gene>
    <name evidence="3" type="ORF">TorRG33x02_094210</name>
</gene>
<keyword evidence="1" id="KW-0175">Coiled coil</keyword>
<dbReference type="InParanoid" id="A0A2P5FAV5"/>
<feature type="region of interest" description="Disordered" evidence="2">
    <location>
        <begin position="1"/>
        <end position="83"/>
    </location>
</feature>
<dbReference type="InterPro" id="IPR044194">
    <property type="entry name" value="BLISTER"/>
</dbReference>
<organism evidence="3 4">
    <name type="scientific">Trema orientale</name>
    <name type="common">Charcoal tree</name>
    <name type="synonym">Celtis orientalis</name>
    <dbReference type="NCBI Taxonomy" id="63057"/>
    <lineage>
        <taxon>Eukaryota</taxon>
        <taxon>Viridiplantae</taxon>
        <taxon>Streptophyta</taxon>
        <taxon>Embryophyta</taxon>
        <taxon>Tracheophyta</taxon>
        <taxon>Spermatophyta</taxon>
        <taxon>Magnoliopsida</taxon>
        <taxon>eudicotyledons</taxon>
        <taxon>Gunneridae</taxon>
        <taxon>Pentapetalae</taxon>
        <taxon>rosids</taxon>
        <taxon>fabids</taxon>
        <taxon>Rosales</taxon>
        <taxon>Cannabaceae</taxon>
        <taxon>Trema</taxon>
    </lineage>
</organism>
<dbReference type="GO" id="GO:0040008">
    <property type="term" value="P:regulation of growth"/>
    <property type="evidence" value="ECO:0007669"/>
    <property type="project" value="InterPro"/>
</dbReference>
<feature type="coiled-coil region" evidence="1">
    <location>
        <begin position="687"/>
        <end position="742"/>
    </location>
</feature>